<protein>
    <submittedName>
        <fullName evidence="1">Uncharacterized protein</fullName>
    </submittedName>
</protein>
<dbReference type="Proteomes" id="UP000499080">
    <property type="component" value="Unassembled WGS sequence"/>
</dbReference>
<dbReference type="AlphaFoldDB" id="A0A4Y2QBF8"/>
<reference evidence="1 2" key="1">
    <citation type="journal article" date="2019" name="Sci. Rep.">
        <title>Orb-weaving spider Araneus ventricosus genome elucidates the spidroin gene catalogue.</title>
        <authorList>
            <person name="Kono N."/>
            <person name="Nakamura H."/>
            <person name="Ohtoshi R."/>
            <person name="Moran D.A.P."/>
            <person name="Shinohara A."/>
            <person name="Yoshida Y."/>
            <person name="Fujiwara M."/>
            <person name="Mori M."/>
            <person name="Tomita M."/>
            <person name="Arakawa K."/>
        </authorList>
    </citation>
    <scope>NUCLEOTIDE SEQUENCE [LARGE SCALE GENOMIC DNA]</scope>
</reference>
<dbReference type="EMBL" id="BGPR01013282">
    <property type="protein sequence ID" value="GBN59957.1"/>
    <property type="molecule type" value="Genomic_DNA"/>
</dbReference>
<gene>
    <name evidence="1" type="ORF">AVEN_164461_1</name>
</gene>
<accession>A0A4Y2QBF8</accession>
<organism evidence="1 2">
    <name type="scientific">Araneus ventricosus</name>
    <name type="common">Orbweaver spider</name>
    <name type="synonym">Epeira ventricosa</name>
    <dbReference type="NCBI Taxonomy" id="182803"/>
    <lineage>
        <taxon>Eukaryota</taxon>
        <taxon>Metazoa</taxon>
        <taxon>Ecdysozoa</taxon>
        <taxon>Arthropoda</taxon>
        <taxon>Chelicerata</taxon>
        <taxon>Arachnida</taxon>
        <taxon>Araneae</taxon>
        <taxon>Araneomorphae</taxon>
        <taxon>Entelegynae</taxon>
        <taxon>Araneoidea</taxon>
        <taxon>Araneidae</taxon>
        <taxon>Araneus</taxon>
    </lineage>
</organism>
<sequence>MLKYCLELLSNSEFFWTTPNRGRRAEATVATNGKTAFANPWMTNGESHKWWAGLGQPVPSQLRGLNLLLPFLLSRILSIQRESIVIVQKFELEILTNLHVLDLPESEKHNFGIMSVFEHDNSKTIIATGMKFVLLHDGELPYELLEDAGESPDRDAQPAADESADVAEELPVLKRTTIRFAVTFTKNT</sequence>
<keyword evidence="2" id="KW-1185">Reference proteome</keyword>
<evidence type="ECO:0000313" key="2">
    <source>
        <dbReference type="Proteomes" id="UP000499080"/>
    </source>
</evidence>
<dbReference type="OrthoDB" id="1046782at2759"/>
<evidence type="ECO:0000313" key="1">
    <source>
        <dbReference type="EMBL" id="GBN59957.1"/>
    </source>
</evidence>
<name>A0A4Y2QBF8_ARAVE</name>
<proteinExistence type="predicted"/>
<comment type="caution">
    <text evidence="1">The sequence shown here is derived from an EMBL/GenBank/DDBJ whole genome shotgun (WGS) entry which is preliminary data.</text>
</comment>